<sequence>MDKHPIETWDELVRSMLHPAILLPSAPAALHEYLVTAKDLKEAVRRQLLRDTINNKTETAIKLLVERYQAESANLLDLLFYYQHYESITRELIQFYQAVSAQLEAIINLLRNNYGRYFNADLNLPLHFHHREGVELKRYWKIIAQTLSQCPENLPIVKLLNQCINGVLHHNDETVMTYQQASYFKYLLKEFSRCLSSSASTPGYVALTELLIRCNFNEFSFIQEVCTGIKTEVDNRESDELKLEFLKSTQKQVIQILEKSNAAYHPAQPAAKQTILEWIAQEIAWLEGTDFVPEKAALKEGFKIHTSISVPVLALIIRLFKESGIVTNINQTEILKLVAGNFTTLRKSELSHGHLQSKYYEIDEGTKRKVCDYFMSMVQLSKKL</sequence>
<evidence type="ECO:0000313" key="2">
    <source>
        <dbReference type="Proteomes" id="UP000192277"/>
    </source>
</evidence>
<evidence type="ECO:0000313" key="1">
    <source>
        <dbReference type="EMBL" id="OQP42631.1"/>
    </source>
</evidence>
<organism evidence="1 2">
    <name type="scientific">Niastella koreensis</name>
    <dbReference type="NCBI Taxonomy" id="354356"/>
    <lineage>
        <taxon>Bacteria</taxon>
        <taxon>Pseudomonadati</taxon>
        <taxon>Bacteroidota</taxon>
        <taxon>Chitinophagia</taxon>
        <taxon>Chitinophagales</taxon>
        <taxon>Chitinophagaceae</taxon>
        <taxon>Niastella</taxon>
    </lineage>
</organism>
<dbReference type="RefSeq" id="WP_014220938.1">
    <property type="nucleotide sequence ID" value="NZ_LWBO01000044.1"/>
</dbReference>
<reference evidence="1 2" key="1">
    <citation type="submission" date="2016-04" db="EMBL/GenBank/DDBJ databases">
        <authorList>
            <person name="Chen L."/>
            <person name="Zhuang W."/>
            <person name="Wang G."/>
        </authorList>
    </citation>
    <scope>NUCLEOTIDE SEQUENCE [LARGE SCALE GENOMIC DNA]</scope>
    <source>
        <strain evidence="2">GR20</strain>
    </source>
</reference>
<dbReference type="EMBL" id="LWBO01000044">
    <property type="protein sequence ID" value="OQP42631.1"/>
    <property type="molecule type" value="Genomic_DNA"/>
</dbReference>
<comment type="caution">
    <text evidence="1">The sequence shown here is derived from an EMBL/GenBank/DDBJ whole genome shotgun (WGS) entry which is preliminary data.</text>
</comment>
<dbReference type="Proteomes" id="UP000192277">
    <property type="component" value="Unassembled WGS sequence"/>
</dbReference>
<proteinExistence type="predicted"/>
<accession>A0ABX3NQN7</accession>
<name>A0ABX3NQN7_9BACT</name>
<gene>
    <name evidence="1" type="ORF">A4D02_13790</name>
</gene>
<protein>
    <submittedName>
        <fullName evidence="1">Uncharacterized protein</fullName>
    </submittedName>
</protein>
<keyword evidence="2" id="KW-1185">Reference proteome</keyword>